<feature type="region of interest" description="Disordered" evidence="2">
    <location>
        <begin position="177"/>
        <end position="211"/>
    </location>
</feature>
<evidence type="ECO:0000313" key="4">
    <source>
        <dbReference type="Proteomes" id="UP001486207"/>
    </source>
</evidence>
<dbReference type="InterPro" id="IPR036388">
    <property type="entry name" value="WH-like_DNA-bd_sf"/>
</dbReference>
<evidence type="ECO:0000313" key="3">
    <source>
        <dbReference type="EMBL" id="MER7378473.1"/>
    </source>
</evidence>
<name>A0ABV1Y3N9_9ACTN</name>
<dbReference type="Proteomes" id="UP001486207">
    <property type="component" value="Unassembled WGS sequence"/>
</dbReference>
<evidence type="ECO:0000256" key="2">
    <source>
        <dbReference type="SAM" id="MobiDB-lite"/>
    </source>
</evidence>
<feature type="compositionally biased region" description="Basic residues" evidence="2">
    <location>
        <begin position="83"/>
        <end position="99"/>
    </location>
</feature>
<accession>A0ABV1Y3N9</accession>
<feature type="compositionally biased region" description="Low complexity" evidence="2">
    <location>
        <begin position="107"/>
        <end position="122"/>
    </location>
</feature>
<comment type="caution">
    <text evidence="3">The sequence shown here is derived from an EMBL/GenBank/DDBJ whole genome shotgun (WGS) entry which is preliminary data.</text>
</comment>
<reference evidence="3 4" key="1">
    <citation type="submission" date="2024-06" db="EMBL/GenBank/DDBJ databases">
        <title>The Natural Products Discovery Center: Release of the First 8490 Sequenced Strains for Exploring Actinobacteria Biosynthetic Diversity.</title>
        <authorList>
            <person name="Kalkreuter E."/>
            <person name="Kautsar S.A."/>
            <person name="Yang D."/>
            <person name="Bader C.D."/>
            <person name="Teijaro C.N."/>
            <person name="Fluegel L."/>
            <person name="Davis C.M."/>
            <person name="Simpson J.R."/>
            <person name="Lauterbach L."/>
            <person name="Steele A.D."/>
            <person name="Gui C."/>
            <person name="Meng S."/>
            <person name="Li G."/>
            <person name="Viehrig K."/>
            <person name="Ye F."/>
            <person name="Su P."/>
            <person name="Kiefer A.F."/>
            <person name="Nichols A."/>
            <person name="Cepeda A.J."/>
            <person name="Yan W."/>
            <person name="Fan B."/>
            <person name="Jiang Y."/>
            <person name="Adhikari A."/>
            <person name="Zheng C.-J."/>
            <person name="Schuster L."/>
            <person name="Cowan T.M."/>
            <person name="Smanski M.J."/>
            <person name="Chevrette M.G."/>
            <person name="De Carvalho L.P.S."/>
            <person name="Shen B."/>
        </authorList>
    </citation>
    <scope>NUCLEOTIDE SEQUENCE [LARGE SCALE GENOMIC DNA]</scope>
    <source>
        <strain evidence="3 4">NPDC000155</strain>
    </source>
</reference>
<dbReference type="Gene3D" id="1.10.10.10">
    <property type="entry name" value="Winged helix-like DNA-binding domain superfamily/Winged helix DNA-binding domain"/>
    <property type="match status" value="1"/>
</dbReference>
<organism evidence="3 4">
    <name type="scientific">Streptomyces lanatus</name>
    <dbReference type="NCBI Taxonomy" id="66900"/>
    <lineage>
        <taxon>Bacteria</taxon>
        <taxon>Bacillati</taxon>
        <taxon>Actinomycetota</taxon>
        <taxon>Actinomycetes</taxon>
        <taxon>Kitasatosporales</taxon>
        <taxon>Streptomycetaceae</taxon>
        <taxon>Streptomyces</taxon>
    </lineage>
</organism>
<dbReference type="RefSeq" id="WP_190075197.1">
    <property type="nucleotide sequence ID" value="NZ_BNBM01000023.1"/>
</dbReference>
<keyword evidence="1" id="KW-0175">Coiled coil</keyword>
<keyword evidence="4" id="KW-1185">Reference proteome</keyword>
<proteinExistence type="predicted"/>
<evidence type="ECO:0000256" key="1">
    <source>
        <dbReference type="SAM" id="Coils"/>
    </source>
</evidence>
<dbReference type="EMBL" id="JBEPFB010000024">
    <property type="protein sequence ID" value="MER7378473.1"/>
    <property type="molecule type" value="Genomic_DNA"/>
</dbReference>
<evidence type="ECO:0008006" key="5">
    <source>
        <dbReference type="Google" id="ProtNLM"/>
    </source>
</evidence>
<feature type="compositionally biased region" description="Low complexity" evidence="2">
    <location>
        <begin position="190"/>
        <end position="211"/>
    </location>
</feature>
<protein>
    <recommendedName>
        <fullName evidence="5">Regulatory protein</fullName>
    </recommendedName>
</protein>
<gene>
    <name evidence="3" type="ORF">ABT384_38280</name>
</gene>
<feature type="coiled-coil region" evidence="1">
    <location>
        <begin position="23"/>
        <end position="50"/>
    </location>
</feature>
<feature type="region of interest" description="Disordered" evidence="2">
    <location>
        <begin position="68"/>
        <end position="123"/>
    </location>
</feature>
<sequence length="211" mass="22281">MPETTAPATELTSQYVAQVTGDLDRNAKEQERLSAEIASLQEQLAAVQHDHTVLVNVQQALGVTQAPAQPAAEADGATVPSPRQKKTGTARGGKQKARKSTTAPENTAPTKPVAKPAAAAKAGQPTLVELIRRHLLELKEPRSAAEISAALDQAHPERQIAVKVVRVTLEGLVAKSQAERTKQGRSVFYTAPAPKPAAAPEAETQPTETES</sequence>